<evidence type="ECO:0000313" key="3">
    <source>
        <dbReference type="Proteomes" id="UP000482960"/>
    </source>
</evidence>
<organism evidence="2 3">
    <name type="scientific">Phytohabitans rumicis</name>
    <dbReference type="NCBI Taxonomy" id="1076125"/>
    <lineage>
        <taxon>Bacteria</taxon>
        <taxon>Bacillati</taxon>
        <taxon>Actinomycetota</taxon>
        <taxon>Actinomycetes</taxon>
        <taxon>Micromonosporales</taxon>
        <taxon>Micromonosporaceae</taxon>
    </lineage>
</organism>
<accession>A0A6V8KVS3</accession>
<keyword evidence="3" id="KW-1185">Reference proteome</keyword>
<reference evidence="2 3" key="2">
    <citation type="submission" date="2020-03" db="EMBL/GenBank/DDBJ databases">
        <authorList>
            <person name="Ichikawa N."/>
            <person name="Kimura A."/>
            <person name="Kitahashi Y."/>
            <person name="Uohara A."/>
        </authorList>
    </citation>
    <scope>NUCLEOTIDE SEQUENCE [LARGE SCALE GENOMIC DNA]</scope>
    <source>
        <strain evidence="2 3">NBRC 108638</strain>
    </source>
</reference>
<evidence type="ECO:0000313" key="2">
    <source>
        <dbReference type="EMBL" id="GFJ87490.1"/>
    </source>
</evidence>
<dbReference type="InterPro" id="IPR006827">
    <property type="entry name" value="Lant_deHydtase_N"/>
</dbReference>
<proteinExistence type="predicted"/>
<reference evidence="2 3" key="1">
    <citation type="submission" date="2020-03" db="EMBL/GenBank/DDBJ databases">
        <title>Whole genome shotgun sequence of Phytohabitans rumicis NBRC 108638.</title>
        <authorList>
            <person name="Komaki H."/>
            <person name="Tamura T."/>
        </authorList>
    </citation>
    <scope>NUCLEOTIDE SEQUENCE [LARGE SCALE GENOMIC DNA]</scope>
    <source>
        <strain evidence="2 3">NBRC 108638</strain>
    </source>
</reference>
<comment type="caution">
    <text evidence="2">The sequence shown here is derived from an EMBL/GenBank/DDBJ whole genome shotgun (WGS) entry which is preliminary data.</text>
</comment>
<sequence>MSKPTWRLWDDLVLRGTGFPVQELLRLADPETARAALDPDNPPQRLRESWERGIRRTAAALLDLGESDAFRAALLWQNPAAVQNVTGWLRRHAGDTTRSRDRRRRESTLARYAQRYHARNETIGFFGPSVWTRFDEDVPVAELRPGPAVIAQRSVHFEDWVIDALAAAVATDPAVRHRIAAARVLGAGISGTLAVHPDGTPRRLPPLDAAVLAAVDGKRTARVITVDLRWRQVAGTPDEDDVHRALDRLAEFGLIRWRPNIPVDRRPERALRAFLGSLPDSPARERAHGALERLVAARDEVAAAGDRPAPLAAALARLDETVAELTGTAAVRARDERQFGRRAVYEDCARDIDVVLGAAVRDALLPPLSLVLDSARWLMWRLGGRLEALVGDLHDEFAAMTGGGGVPLATLVSRLLDRLSDPSWAAPAVAEFQKSWSEILAWAPGERRVRRESAELAAAAATWFAAPPAGWYGAAHHSPDVMIAAAGPEALRAGRFELVLGEVHLAMATLDNGVFTWTHPDPAKLLREAEAPLAGRPRVVPLYPRSPKVSGRDYPTPTLFSDRYWYLAFAPGNGERAAARGRSLALDALTAERTGGSVTVRLPSGQRLPVLDVVGELAQEAVVNLFRPLPPAAHTPRVTIDRLVFARERWRISCQEVPVGAVADEAAAFAALRRWAASRGMPRFVFWRAAAGTKPVYLDFDSPLFVNDFLAAVRQARRREDSVVDITEMHPDPEHVWLPDADGRLYTSELRLVAVDRA</sequence>
<name>A0A6V8KVS3_9ACTN</name>
<dbReference type="RefSeq" id="WP_173074456.1">
    <property type="nucleotide sequence ID" value="NZ_BAABJB010000042.1"/>
</dbReference>
<protein>
    <submittedName>
        <fullName evidence="2">Lantibiotic dehydratase</fullName>
    </submittedName>
</protein>
<dbReference type="EMBL" id="BLPG01000001">
    <property type="protein sequence ID" value="GFJ87490.1"/>
    <property type="molecule type" value="Genomic_DNA"/>
</dbReference>
<dbReference type="AlphaFoldDB" id="A0A6V8KVS3"/>
<gene>
    <name evidence="2" type="ORF">Prum_011320</name>
</gene>
<feature type="domain" description="Lantibiotic dehydratase N-terminal" evidence="1">
    <location>
        <begin position="68"/>
        <end position="520"/>
    </location>
</feature>
<dbReference type="Proteomes" id="UP000482960">
    <property type="component" value="Unassembled WGS sequence"/>
</dbReference>
<dbReference type="Pfam" id="PF04738">
    <property type="entry name" value="Lant_dehydr_N"/>
    <property type="match status" value="2"/>
</dbReference>
<evidence type="ECO:0000259" key="1">
    <source>
        <dbReference type="Pfam" id="PF04738"/>
    </source>
</evidence>
<feature type="domain" description="Lantibiotic dehydratase N-terminal" evidence="1">
    <location>
        <begin position="632"/>
        <end position="704"/>
    </location>
</feature>